<dbReference type="STRING" id="1133849.O3I_024510"/>
<organism evidence="2 3">
    <name type="scientific">Nocardia brasiliensis (strain ATCC 700358 / HUJEG-1)</name>
    <dbReference type="NCBI Taxonomy" id="1133849"/>
    <lineage>
        <taxon>Bacteria</taxon>
        <taxon>Bacillati</taxon>
        <taxon>Actinomycetota</taxon>
        <taxon>Actinomycetes</taxon>
        <taxon>Mycobacteriales</taxon>
        <taxon>Nocardiaceae</taxon>
        <taxon>Nocardia</taxon>
    </lineage>
</organism>
<dbReference type="AlphaFoldDB" id="K0F173"/>
<dbReference type="KEGG" id="nbr:O3I_024510"/>
<keyword evidence="3" id="KW-1185">Reference proteome</keyword>
<evidence type="ECO:0000313" key="2">
    <source>
        <dbReference type="EMBL" id="AFU02855.1"/>
    </source>
</evidence>
<proteinExistence type="predicted"/>
<feature type="compositionally biased region" description="Low complexity" evidence="1">
    <location>
        <begin position="241"/>
        <end position="256"/>
    </location>
</feature>
<sequence>MQAGILTQLQNATAQLAATGGTAWGQRQMVGDLKATVQLLEEQARELAVPHRWIEFVKQQGSTGLFWNARQQLPAGAAEARDQQLQRLHTEVDHLYEMAALQAVYRDHVGGLTSTRTGRFDELQQLQWRRIVMVARGLNITATEIGNRWSADPRRWTELLDSMRSLPVAQLTRRWHDCTTATALGNARMRFHALQIVGLDPTGTPAPPEPDQLKHTAEQLWHAPDSPHPHTTAAESSEHGIAIADAITAATTTETDGSAPDSTAAGNEPIAEAYIEIEAEP</sequence>
<feature type="region of interest" description="Disordered" evidence="1">
    <location>
        <begin position="222"/>
        <end position="271"/>
    </location>
</feature>
<dbReference type="EMBL" id="CP003876">
    <property type="protein sequence ID" value="AFU02855.1"/>
    <property type="molecule type" value="Genomic_DNA"/>
</dbReference>
<reference evidence="2 3" key="1">
    <citation type="journal article" date="2012" name="J. Bacteriol.">
        <title>Complete genome sequence of Nocardia brasiliensis HUJEG-1.</title>
        <authorList>
            <person name="Vera-Cabrera L."/>
            <person name="Ortiz-Lopez R."/>
            <person name="Elizondo-Gonzalez R."/>
            <person name="Perez-Maya A.A."/>
            <person name="Ocampo-Candiani J."/>
        </authorList>
    </citation>
    <scope>NUCLEOTIDE SEQUENCE [LARGE SCALE GENOMIC DNA]</scope>
    <source>
        <strain evidence="3">ATCC 700358</strain>
    </source>
</reference>
<evidence type="ECO:0000256" key="1">
    <source>
        <dbReference type="SAM" id="MobiDB-lite"/>
    </source>
</evidence>
<dbReference type="HOGENOM" id="CLU_989834_0_0_11"/>
<gene>
    <name evidence="2" type="ORF">O3I_024510</name>
</gene>
<protein>
    <submittedName>
        <fullName evidence="2">Uncharacterized protein</fullName>
    </submittedName>
</protein>
<name>K0F173_NOCB7</name>
<dbReference type="Proteomes" id="UP000006304">
    <property type="component" value="Chromosome"/>
</dbReference>
<accession>K0F173</accession>
<evidence type="ECO:0000313" key="3">
    <source>
        <dbReference type="Proteomes" id="UP000006304"/>
    </source>
</evidence>